<evidence type="ECO:0000256" key="1">
    <source>
        <dbReference type="ARBA" id="ARBA00012920"/>
    </source>
</evidence>
<dbReference type="PANTHER" id="PTHR11707">
    <property type="entry name" value="L-ASPARAGINASE"/>
    <property type="match status" value="1"/>
</dbReference>
<evidence type="ECO:0000256" key="8">
    <source>
        <dbReference type="SAM" id="MobiDB-lite"/>
    </source>
</evidence>
<feature type="repeat" description="ANK" evidence="6">
    <location>
        <begin position="538"/>
        <end position="570"/>
    </location>
</feature>
<evidence type="ECO:0000313" key="11">
    <source>
        <dbReference type="EMBL" id="KHN82115.1"/>
    </source>
</evidence>
<keyword evidence="2" id="KW-0677">Repeat</keyword>
<feature type="repeat" description="ANK" evidence="6">
    <location>
        <begin position="637"/>
        <end position="669"/>
    </location>
</feature>
<dbReference type="PRINTS" id="PR00139">
    <property type="entry name" value="ASNGLNASE"/>
</dbReference>
<dbReference type="PRINTS" id="PR01415">
    <property type="entry name" value="ANKYRIN"/>
</dbReference>
<feature type="domain" description="L-asparaginase N-terminal" evidence="9">
    <location>
        <begin position="114"/>
        <end position="326"/>
    </location>
</feature>
<dbReference type="InterPro" id="IPR027474">
    <property type="entry name" value="L-asparaginase_N"/>
</dbReference>
<dbReference type="PROSITE" id="PS50088">
    <property type="entry name" value="ANK_REPEAT"/>
    <property type="match status" value="2"/>
</dbReference>
<dbReference type="Gene3D" id="1.25.40.20">
    <property type="entry name" value="Ankyrin repeat-containing domain"/>
    <property type="match status" value="2"/>
</dbReference>
<dbReference type="Gene3D" id="3.40.50.40">
    <property type="match status" value="1"/>
</dbReference>
<proteinExistence type="inferred from homology"/>
<dbReference type="Proteomes" id="UP000031036">
    <property type="component" value="Unassembled WGS sequence"/>
</dbReference>
<gene>
    <name evidence="11" type="ORF">Tcan_18576</name>
</gene>
<reference evidence="11 12" key="1">
    <citation type="submission" date="2014-11" db="EMBL/GenBank/DDBJ databases">
        <title>Genetic blueprint of the zoonotic pathogen Toxocara canis.</title>
        <authorList>
            <person name="Zhu X.-Q."/>
            <person name="Korhonen P.K."/>
            <person name="Cai H."/>
            <person name="Young N.D."/>
            <person name="Nejsum P."/>
            <person name="von Samson-Himmelstjerna G."/>
            <person name="Boag P.R."/>
            <person name="Tan P."/>
            <person name="Li Q."/>
            <person name="Min J."/>
            <person name="Yang Y."/>
            <person name="Wang X."/>
            <person name="Fang X."/>
            <person name="Hall R.S."/>
            <person name="Hofmann A."/>
            <person name="Sternberg P.W."/>
            <person name="Jex A.R."/>
            <person name="Gasser R.B."/>
        </authorList>
    </citation>
    <scope>NUCLEOTIDE SEQUENCE [LARGE SCALE GENOMIC DNA]</scope>
    <source>
        <strain evidence="11">PN_DK_2014</strain>
    </source>
</reference>
<dbReference type="Pfam" id="PF12796">
    <property type="entry name" value="Ank_2"/>
    <property type="match status" value="2"/>
</dbReference>
<keyword evidence="4 6" id="KW-0040">ANK repeat</keyword>
<dbReference type="EC" id="3.5.1.1" evidence="1"/>
<evidence type="ECO:0000256" key="3">
    <source>
        <dbReference type="ARBA" id="ARBA00022801"/>
    </source>
</evidence>
<organism evidence="11 12">
    <name type="scientific">Toxocara canis</name>
    <name type="common">Canine roundworm</name>
    <dbReference type="NCBI Taxonomy" id="6265"/>
    <lineage>
        <taxon>Eukaryota</taxon>
        <taxon>Metazoa</taxon>
        <taxon>Ecdysozoa</taxon>
        <taxon>Nematoda</taxon>
        <taxon>Chromadorea</taxon>
        <taxon>Rhabditida</taxon>
        <taxon>Spirurina</taxon>
        <taxon>Ascaridomorpha</taxon>
        <taxon>Ascaridoidea</taxon>
        <taxon>Toxocaridae</taxon>
        <taxon>Toxocara</taxon>
    </lineage>
</organism>
<dbReference type="GO" id="GO:0009066">
    <property type="term" value="P:aspartate family amino acid metabolic process"/>
    <property type="evidence" value="ECO:0007669"/>
    <property type="project" value="UniProtKB-ARBA"/>
</dbReference>
<sequence length="709" mass="78333">MLDPTNTNEVATNSVDDDRDDRPLHSTCDSESDSAGSSIGEERRTPEEEYHDEFHMPKTLVIHTGSRVETTSAGALAKAVSLRRQSTIRRPSIDVFKISGIPQTNTDIVLPESRVLVLYTGGTIGMKSVDGVYCPEPHYLPQAIRDLPPLNDKNYIETYYADEYVKPYCLPPVRHMKKRVVYWVVEYHPLLDSCDMTFDDWIRVGKDIRKSYYQYDGFVILHGTDTLAYTASALSFMFENLGKPVIITGAQIPVCEVRSDGRENLIGALIIAGNFDIPEVTVYFDNKLLRGNRSIKLDNSGLEAFGSPNMQPIAHMEISIKVNYESIFRPSALAPFSVHDRLCRNVGVLRIFPSIPLSTIRAFLQPPTQGVVLETYGSGNMPSRRTDIIAEIREAIQRGCIIINCSQCVRGQVDVNYFTGKLLYDAGVIPGSDMTCEAALTKLSYVLGKDEWDLATKRKMMERNIRGEITVTKSATLQELEIIPELARLLCISSSAEVQLLRNALFPPLLCHAARNGDIDLLVNLRESGASFSAPDYNGRTPLHVAASAGHVNTVHFLLTQGANVHARDQWDENALLSAIRSKNLDCIRALRNAGALLGSKSIDLGIEMCSSASQQDLKTLTAWIMAGANPNETDYDGRTALHFAVENGNKEITEYLLKHGANAEAVDKFGNTPISEAEKGNNPEILGLLKTLHGPSPIPPVQFTFTDS</sequence>
<feature type="compositionally biased region" description="Polar residues" evidence="8">
    <location>
        <begin position="1"/>
        <end position="14"/>
    </location>
</feature>
<feature type="domain" description="Asparaginase/glutaminase C-terminal" evidence="10">
    <location>
        <begin position="345"/>
        <end position="461"/>
    </location>
</feature>
<dbReference type="PANTHER" id="PTHR11707:SF28">
    <property type="entry name" value="60 KDA LYSOPHOSPHOLIPASE"/>
    <property type="match status" value="1"/>
</dbReference>
<dbReference type="PIRSF" id="PIRSF001220">
    <property type="entry name" value="L-ASNase_gatD"/>
    <property type="match status" value="1"/>
</dbReference>
<dbReference type="InterPro" id="IPR006033">
    <property type="entry name" value="AsnA_fam"/>
</dbReference>
<dbReference type="Pfam" id="PF17763">
    <property type="entry name" value="Asparaginase_C"/>
    <property type="match status" value="1"/>
</dbReference>
<dbReference type="EMBL" id="JPKZ01001410">
    <property type="protein sequence ID" value="KHN82115.1"/>
    <property type="molecule type" value="Genomic_DNA"/>
</dbReference>
<dbReference type="FunFam" id="3.40.50.1170:FF:000003">
    <property type="entry name" value="60 kDa lysophospholipase"/>
    <property type="match status" value="1"/>
</dbReference>
<accession>A0A0B2VM50</accession>
<comment type="caution">
    <text evidence="11">The sequence shown here is derived from an EMBL/GenBank/DDBJ whole genome shotgun (WGS) entry which is preliminary data.</text>
</comment>
<dbReference type="CDD" id="cd08963">
    <property type="entry name" value="L-asparaginase_I"/>
    <property type="match status" value="1"/>
</dbReference>
<evidence type="ECO:0000313" key="12">
    <source>
        <dbReference type="Proteomes" id="UP000031036"/>
    </source>
</evidence>
<dbReference type="FunFam" id="3.40.50.40:FF:000001">
    <property type="entry name" value="L-asparaginase 1"/>
    <property type="match status" value="1"/>
</dbReference>
<keyword evidence="12" id="KW-1185">Reference proteome</keyword>
<evidence type="ECO:0000259" key="9">
    <source>
        <dbReference type="Pfam" id="PF00710"/>
    </source>
</evidence>
<dbReference type="Gene3D" id="3.40.50.1170">
    <property type="entry name" value="L-asparaginase, N-terminal domain"/>
    <property type="match status" value="1"/>
</dbReference>
<dbReference type="STRING" id="6265.A0A0B2VM50"/>
<protein>
    <recommendedName>
        <fullName evidence="1">asparaginase</fullName>
        <ecNumber evidence="1">3.5.1.1</ecNumber>
    </recommendedName>
</protein>
<dbReference type="InterPro" id="IPR040919">
    <property type="entry name" value="Asparaginase_C"/>
</dbReference>
<dbReference type="InterPro" id="IPR036152">
    <property type="entry name" value="Asp/glu_Ase-like_sf"/>
</dbReference>
<dbReference type="PROSITE" id="PS51732">
    <property type="entry name" value="ASN_GLN_ASE_3"/>
    <property type="match status" value="1"/>
</dbReference>
<name>A0A0B2VM50_TOXCA</name>
<feature type="active site" evidence="7">
    <location>
        <position position="224"/>
    </location>
</feature>
<comment type="similarity">
    <text evidence="5">In the N-terminal section; belongs to the asparaginase 1 family.</text>
</comment>
<dbReference type="InterPro" id="IPR027475">
    <property type="entry name" value="Asparaginase/glutaminase_AS2"/>
</dbReference>
<dbReference type="InterPro" id="IPR027473">
    <property type="entry name" value="L-asparaginase_C"/>
</dbReference>
<dbReference type="SMART" id="SM00248">
    <property type="entry name" value="ANK"/>
    <property type="match status" value="4"/>
</dbReference>
<dbReference type="SMART" id="SM00870">
    <property type="entry name" value="Asparaginase"/>
    <property type="match status" value="1"/>
</dbReference>
<dbReference type="Pfam" id="PF00710">
    <property type="entry name" value="Asparaginase"/>
    <property type="match status" value="1"/>
</dbReference>
<dbReference type="SUPFAM" id="SSF53774">
    <property type="entry name" value="Glutaminase/Asparaginase"/>
    <property type="match status" value="1"/>
</dbReference>
<dbReference type="OMA" id="CDVGVIP"/>
<evidence type="ECO:0000256" key="4">
    <source>
        <dbReference type="ARBA" id="ARBA00023043"/>
    </source>
</evidence>
<dbReference type="InterPro" id="IPR036770">
    <property type="entry name" value="Ankyrin_rpt-contain_sf"/>
</dbReference>
<dbReference type="GO" id="GO:0004067">
    <property type="term" value="F:asparaginase activity"/>
    <property type="evidence" value="ECO:0007669"/>
    <property type="project" value="UniProtKB-UniRule"/>
</dbReference>
<dbReference type="SUPFAM" id="SSF48403">
    <property type="entry name" value="Ankyrin repeat"/>
    <property type="match status" value="1"/>
</dbReference>
<evidence type="ECO:0000256" key="6">
    <source>
        <dbReference type="PROSITE-ProRule" id="PRU00023"/>
    </source>
</evidence>
<dbReference type="SFLD" id="SFLDS00057">
    <property type="entry name" value="Glutaminase/Asparaginase"/>
    <property type="match status" value="1"/>
</dbReference>
<evidence type="ECO:0000256" key="2">
    <source>
        <dbReference type="ARBA" id="ARBA00022737"/>
    </source>
</evidence>
<feature type="region of interest" description="Disordered" evidence="8">
    <location>
        <begin position="1"/>
        <end position="53"/>
    </location>
</feature>
<feature type="compositionally biased region" description="Polar residues" evidence="8">
    <location>
        <begin position="27"/>
        <end position="37"/>
    </location>
</feature>
<dbReference type="InterPro" id="IPR041725">
    <property type="entry name" value="L-asparaginase_I"/>
</dbReference>
<evidence type="ECO:0000256" key="5">
    <source>
        <dbReference type="ARBA" id="ARBA00061199"/>
    </source>
</evidence>
<dbReference type="AlphaFoldDB" id="A0A0B2VM50"/>
<keyword evidence="3" id="KW-0378">Hydrolase</keyword>
<dbReference type="OrthoDB" id="542841at2759"/>
<evidence type="ECO:0000256" key="7">
    <source>
        <dbReference type="PROSITE-ProRule" id="PRU10100"/>
    </source>
</evidence>
<feature type="compositionally biased region" description="Basic and acidic residues" evidence="8">
    <location>
        <begin position="40"/>
        <end position="53"/>
    </location>
</feature>
<dbReference type="PROSITE" id="PS50297">
    <property type="entry name" value="ANK_REP_REGION"/>
    <property type="match status" value="2"/>
</dbReference>
<dbReference type="PROSITE" id="PS00917">
    <property type="entry name" value="ASN_GLN_ASE_2"/>
    <property type="match status" value="1"/>
</dbReference>
<dbReference type="InterPro" id="IPR002110">
    <property type="entry name" value="Ankyrin_rpt"/>
</dbReference>
<dbReference type="PIRSF" id="PIRSF500176">
    <property type="entry name" value="L_ASNase"/>
    <property type="match status" value="1"/>
</dbReference>
<dbReference type="NCBIfam" id="TIGR00519">
    <property type="entry name" value="asnASE_I"/>
    <property type="match status" value="1"/>
</dbReference>
<evidence type="ECO:0000259" key="10">
    <source>
        <dbReference type="Pfam" id="PF17763"/>
    </source>
</evidence>
<dbReference type="InterPro" id="IPR037152">
    <property type="entry name" value="L-asparaginase_N_sf"/>
</dbReference>
<dbReference type="InterPro" id="IPR006034">
    <property type="entry name" value="Asparaginase/glutaminase-like"/>
</dbReference>